<dbReference type="Proteomes" id="UP001232148">
    <property type="component" value="Unassembled WGS sequence"/>
</dbReference>
<dbReference type="AlphaFoldDB" id="A0AAD9M217"/>
<name>A0AAD9M217_9PEZI</name>
<accession>A0AAD9M217</accession>
<evidence type="ECO:0000313" key="1">
    <source>
        <dbReference type="EMBL" id="KAK2026445.1"/>
    </source>
</evidence>
<proteinExistence type="predicted"/>
<evidence type="ECO:0000313" key="2">
    <source>
        <dbReference type="Proteomes" id="UP001232148"/>
    </source>
</evidence>
<organism evidence="1 2">
    <name type="scientific">Colletotrichum zoysiae</name>
    <dbReference type="NCBI Taxonomy" id="1216348"/>
    <lineage>
        <taxon>Eukaryota</taxon>
        <taxon>Fungi</taxon>
        <taxon>Dikarya</taxon>
        <taxon>Ascomycota</taxon>
        <taxon>Pezizomycotina</taxon>
        <taxon>Sordariomycetes</taxon>
        <taxon>Hypocreomycetidae</taxon>
        <taxon>Glomerellales</taxon>
        <taxon>Glomerellaceae</taxon>
        <taxon>Colletotrichum</taxon>
        <taxon>Colletotrichum graminicola species complex</taxon>
    </lineage>
</organism>
<dbReference type="EMBL" id="MU842914">
    <property type="protein sequence ID" value="KAK2026445.1"/>
    <property type="molecule type" value="Genomic_DNA"/>
</dbReference>
<reference evidence="1" key="1">
    <citation type="submission" date="2021-06" db="EMBL/GenBank/DDBJ databases">
        <title>Comparative genomics, transcriptomics and evolutionary studies reveal genomic signatures of adaptation to plant cell wall in hemibiotrophic fungi.</title>
        <authorList>
            <consortium name="DOE Joint Genome Institute"/>
            <person name="Baroncelli R."/>
            <person name="Diaz J.F."/>
            <person name="Benocci T."/>
            <person name="Peng M."/>
            <person name="Battaglia E."/>
            <person name="Haridas S."/>
            <person name="Andreopoulos W."/>
            <person name="Labutti K."/>
            <person name="Pangilinan J."/>
            <person name="Floch G.L."/>
            <person name="Makela M.R."/>
            <person name="Henrissat B."/>
            <person name="Grigoriev I.V."/>
            <person name="Crouch J.A."/>
            <person name="De Vries R.P."/>
            <person name="Sukno S.A."/>
            <person name="Thon M.R."/>
        </authorList>
    </citation>
    <scope>NUCLEOTIDE SEQUENCE</scope>
    <source>
        <strain evidence="1">MAFF235873</strain>
    </source>
</reference>
<sequence>MEPDTSVDDSDAYNLLFHPDRVDPEFYPDLDQITVPRKYTPPKPSATRAEIQDFDTCQSVPWRLYQARLTEELEDDQIADFEEFVAAVAARDPVHVIRSEQDTAVLFNHYFLRPASALLRAMSDRRENIQSSWEVTLSPDGRTYRNTAKGTDAQLTVRPDVVFFLQNEGTTMDFRKGKPGAPSRGFAVLEFKRRGLLQKLVDDLQSGHDVLDDSGISRARFHGDSQLQLKQGASYALSFRTQFVLMSDLENVVLIQFHRMEIEPDYTPVNVWDGGHGRTFKYTVLDANHHAHKTVCMAGFMLMAADPANTPLDNRPLLD</sequence>
<gene>
    <name evidence="1" type="ORF">LX32DRAFT_701453</name>
</gene>
<keyword evidence="2" id="KW-1185">Reference proteome</keyword>
<comment type="caution">
    <text evidence="1">The sequence shown here is derived from an EMBL/GenBank/DDBJ whole genome shotgun (WGS) entry which is preliminary data.</text>
</comment>
<protein>
    <submittedName>
        <fullName evidence="1">Uncharacterized protein</fullName>
    </submittedName>
</protein>